<dbReference type="InterPro" id="IPR022898">
    <property type="entry name" value="RNase_HII"/>
</dbReference>
<sequence>MTINEVKNLLNQGNISENQLIELQQDPRKGVRKLLASYYKRQKKYQEKLADFNKRFSYEKQFWSKHQLVAGVDEVGRGPLAGPVVTAAVIISPEFDLIDVNDSKKLSHNKRLELFPKILNKAVSVSVGLSNNDVIDKINIYEADRLAMKHAVEGLDVKPDALLVDAMNVPVDLPQTSLIKGDSKSNSIAAASIVAKVFRDNLMEAYGEKYPEYNFKHNAGYGTKDHLEALKKYGPTPIHRKTFAPVSNFFEK</sequence>
<dbReference type="Proteomes" id="UP001519292">
    <property type="component" value="Unassembled WGS sequence"/>
</dbReference>
<dbReference type="InterPro" id="IPR036397">
    <property type="entry name" value="RNaseH_sf"/>
</dbReference>
<accession>A0ABS4MF40</accession>
<dbReference type="NCBIfam" id="NF000594">
    <property type="entry name" value="PRK00015.1-1"/>
    <property type="match status" value="1"/>
</dbReference>
<dbReference type="Gene3D" id="3.30.420.10">
    <property type="entry name" value="Ribonuclease H-like superfamily/Ribonuclease H"/>
    <property type="match status" value="1"/>
</dbReference>
<evidence type="ECO:0000256" key="9">
    <source>
        <dbReference type="ARBA" id="ARBA00022722"/>
    </source>
</evidence>
<comment type="subcellular location">
    <subcellularLocation>
        <location evidence="4 14">Cytoplasm</location>
    </subcellularLocation>
</comment>
<evidence type="ECO:0000256" key="13">
    <source>
        <dbReference type="ARBA" id="ARBA00023211"/>
    </source>
</evidence>
<evidence type="ECO:0000256" key="4">
    <source>
        <dbReference type="ARBA" id="ARBA00004496"/>
    </source>
</evidence>
<evidence type="ECO:0000256" key="2">
    <source>
        <dbReference type="ARBA" id="ARBA00001946"/>
    </source>
</evidence>
<comment type="cofactor">
    <cofactor evidence="2">
        <name>Mg(2+)</name>
        <dbReference type="ChEBI" id="CHEBI:18420"/>
    </cofactor>
</comment>
<comment type="similarity">
    <text evidence="5 14 16">Belongs to the RNase HII family.</text>
</comment>
<keyword evidence="12 14" id="KW-0378">Hydrolase</keyword>
<gene>
    <name evidence="14" type="primary">rnhB</name>
    <name evidence="18" type="ORF">J2Z60_001169</name>
</gene>
<dbReference type="Pfam" id="PF01351">
    <property type="entry name" value="RNase_HII"/>
    <property type="match status" value="1"/>
</dbReference>
<evidence type="ECO:0000256" key="10">
    <source>
        <dbReference type="ARBA" id="ARBA00022723"/>
    </source>
</evidence>
<keyword evidence="19" id="KW-1185">Reference proteome</keyword>
<evidence type="ECO:0000256" key="16">
    <source>
        <dbReference type="RuleBase" id="RU003515"/>
    </source>
</evidence>
<evidence type="ECO:0000256" key="5">
    <source>
        <dbReference type="ARBA" id="ARBA00007383"/>
    </source>
</evidence>
<comment type="caution">
    <text evidence="18">The sequence shown here is derived from an EMBL/GenBank/DDBJ whole genome shotgun (WGS) entry which is preliminary data.</text>
</comment>
<dbReference type="PROSITE" id="PS51975">
    <property type="entry name" value="RNASE_H_2"/>
    <property type="match status" value="1"/>
</dbReference>
<keyword evidence="8 14" id="KW-0963">Cytoplasm</keyword>
<evidence type="ECO:0000313" key="18">
    <source>
        <dbReference type="EMBL" id="MBP2057994.1"/>
    </source>
</evidence>
<comment type="catalytic activity">
    <reaction evidence="1 14 15 16">
        <text>Endonucleolytic cleavage to 5'-phosphomonoester.</text>
        <dbReference type="EC" id="3.1.26.4"/>
    </reaction>
</comment>
<dbReference type="HAMAP" id="MF_00052_B">
    <property type="entry name" value="RNase_HII_B"/>
    <property type="match status" value="1"/>
</dbReference>
<dbReference type="CDD" id="cd07182">
    <property type="entry name" value="RNase_HII_bacteria_HII_like"/>
    <property type="match status" value="1"/>
</dbReference>
<dbReference type="PANTHER" id="PTHR10954:SF18">
    <property type="entry name" value="RIBONUCLEASE HII"/>
    <property type="match status" value="1"/>
</dbReference>
<reference evidence="18 19" key="1">
    <citation type="submission" date="2021-03" db="EMBL/GenBank/DDBJ databases">
        <title>Genomic Encyclopedia of Type Strains, Phase IV (KMG-IV): sequencing the most valuable type-strain genomes for metagenomic binning, comparative biology and taxonomic classification.</title>
        <authorList>
            <person name="Goeker M."/>
        </authorList>
    </citation>
    <scope>NUCLEOTIDE SEQUENCE [LARGE SCALE GENOMIC DNA]</scope>
    <source>
        <strain evidence="18 19">DSM 101872</strain>
    </source>
</reference>
<protein>
    <recommendedName>
        <fullName evidence="7 14">Ribonuclease HII</fullName>
        <shortName evidence="14">RNase HII</shortName>
        <ecNumber evidence="6 14">3.1.26.4</ecNumber>
    </recommendedName>
</protein>
<dbReference type="InterPro" id="IPR024567">
    <property type="entry name" value="RNase_HII/HIII_dom"/>
</dbReference>
<keyword evidence="11 14" id="KW-0255">Endonuclease</keyword>
<evidence type="ECO:0000256" key="6">
    <source>
        <dbReference type="ARBA" id="ARBA00012180"/>
    </source>
</evidence>
<dbReference type="SUPFAM" id="SSF53098">
    <property type="entry name" value="Ribonuclease H-like"/>
    <property type="match status" value="1"/>
</dbReference>
<dbReference type="GO" id="GO:0004523">
    <property type="term" value="F:RNA-DNA hybrid ribonuclease activity"/>
    <property type="evidence" value="ECO:0007669"/>
    <property type="project" value="UniProtKB-EC"/>
</dbReference>
<evidence type="ECO:0000256" key="1">
    <source>
        <dbReference type="ARBA" id="ARBA00000077"/>
    </source>
</evidence>
<keyword evidence="9 14" id="KW-0540">Nuclease</keyword>
<dbReference type="InterPro" id="IPR001352">
    <property type="entry name" value="RNase_HII/HIII"/>
</dbReference>
<evidence type="ECO:0000256" key="12">
    <source>
        <dbReference type="ARBA" id="ARBA00022801"/>
    </source>
</evidence>
<name>A0ABS4MF40_9LACO</name>
<keyword evidence="10 14" id="KW-0479">Metal-binding</keyword>
<dbReference type="NCBIfam" id="NF000595">
    <property type="entry name" value="PRK00015.1-3"/>
    <property type="match status" value="1"/>
</dbReference>
<feature type="domain" description="RNase H type-2" evidence="17">
    <location>
        <begin position="67"/>
        <end position="252"/>
    </location>
</feature>
<feature type="binding site" evidence="14 15">
    <location>
        <position position="73"/>
    </location>
    <ligand>
        <name>a divalent metal cation</name>
        <dbReference type="ChEBI" id="CHEBI:60240"/>
    </ligand>
</feature>
<dbReference type="EMBL" id="JAGGLU010000005">
    <property type="protein sequence ID" value="MBP2057994.1"/>
    <property type="molecule type" value="Genomic_DNA"/>
</dbReference>
<comment type="function">
    <text evidence="3 14 16">Endonuclease that specifically degrades the RNA of RNA-DNA hybrids.</text>
</comment>
<dbReference type="RefSeq" id="WP_209686732.1">
    <property type="nucleotide sequence ID" value="NZ_JAGGLU010000005.1"/>
</dbReference>
<evidence type="ECO:0000313" key="19">
    <source>
        <dbReference type="Proteomes" id="UP001519292"/>
    </source>
</evidence>
<keyword evidence="13 14" id="KW-0464">Manganese</keyword>
<dbReference type="InterPro" id="IPR012337">
    <property type="entry name" value="RNaseH-like_sf"/>
</dbReference>
<dbReference type="PANTHER" id="PTHR10954">
    <property type="entry name" value="RIBONUCLEASE H2 SUBUNIT A"/>
    <property type="match status" value="1"/>
</dbReference>
<evidence type="ECO:0000256" key="8">
    <source>
        <dbReference type="ARBA" id="ARBA00022490"/>
    </source>
</evidence>
<evidence type="ECO:0000259" key="17">
    <source>
        <dbReference type="PROSITE" id="PS51975"/>
    </source>
</evidence>
<dbReference type="EC" id="3.1.26.4" evidence="6 14"/>
<evidence type="ECO:0000256" key="11">
    <source>
        <dbReference type="ARBA" id="ARBA00022759"/>
    </source>
</evidence>
<evidence type="ECO:0000256" key="7">
    <source>
        <dbReference type="ARBA" id="ARBA00019179"/>
    </source>
</evidence>
<feature type="binding site" evidence="14 15">
    <location>
        <position position="165"/>
    </location>
    <ligand>
        <name>a divalent metal cation</name>
        <dbReference type="ChEBI" id="CHEBI:60240"/>
    </ligand>
</feature>
<feature type="binding site" evidence="14 15">
    <location>
        <position position="74"/>
    </location>
    <ligand>
        <name>a divalent metal cation</name>
        <dbReference type="ChEBI" id="CHEBI:60240"/>
    </ligand>
</feature>
<organism evidence="18 19">
    <name type="scientific">Lactobacillus colini</name>
    <dbReference type="NCBI Taxonomy" id="1819254"/>
    <lineage>
        <taxon>Bacteria</taxon>
        <taxon>Bacillati</taxon>
        <taxon>Bacillota</taxon>
        <taxon>Bacilli</taxon>
        <taxon>Lactobacillales</taxon>
        <taxon>Lactobacillaceae</taxon>
        <taxon>Lactobacillus</taxon>
    </lineage>
</organism>
<proteinExistence type="inferred from homology"/>
<comment type="cofactor">
    <cofactor evidence="14 15">
        <name>Mn(2+)</name>
        <dbReference type="ChEBI" id="CHEBI:29035"/>
    </cofactor>
    <cofactor evidence="14 15">
        <name>Mg(2+)</name>
        <dbReference type="ChEBI" id="CHEBI:18420"/>
    </cofactor>
    <text evidence="14 15">Manganese or magnesium. Binds 1 divalent metal ion per monomer in the absence of substrate. May bind a second metal ion after substrate binding.</text>
</comment>
<evidence type="ECO:0000256" key="14">
    <source>
        <dbReference type="HAMAP-Rule" id="MF_00052"/>
    </source>
</evidence>
<evidence type="ECO:0000256" key="3">
    <source>
        <dbReference type="ARBA" id="ARBA00004065"/>
    </source>
</evidence>
<evidence type="ECO:0000256" key="15">
    <source>
        <dbReference type="PROSITE-ProRule" id="PRU01319"/>
    </source>
</evidence>